<dbReference type="AlphaFoldDB" id="A0A8H5YAS2"/>
<accession>A0A8H5YAS2</accession>
<dbReference type="OrthoDB" id="5035669at2759"/>
<comment type="caution">
    <text evidence="1">The sequence shown here is derived from an EMBL/GenBank/DDBJ whole genome shotgun (WGS) entry which is preliminary data.</text>
</comment>
<dbReference type="EMBL" id="JAAOAN010000404">
    <property type="protein sequence ID" value="KAF5708021.1"/>
    <property type="molecule type" value="Genomic_DNA"/>
</dbReference>
<evidence type="ECO:0000313" key="1">
    <source>
        <dbReference type="EMBL" id="KAF5708021.1"/>
    </source>
</evidence>
<evidence type="ECO:0000313" key="2">
    <source>
        <dbReference type="Proteomes" id="UP000544331"/>
    </source>
</evidence>
<name>A0A8H5YAS2_9HYPO</name>
<organism evidence="1 2">
    <name type="scientific">Fusarium mundagurra</name>
    <dbReference type="NCBI Taxonomy" id="1567541"/>
    <lineage>
        <taxon>Eukaryota</taxon>
        <taxon>Fungi</taxon>
        <taxon>Dikarya</taxon>
        <taxon>Ascomycota</taxon>
        <taxon>Pezizomycotina</taxon>
        <taxon>Sordariomycetes</taxon>
        <taxon>Hypocreomycetidae</taxon>
        <taxon>Hypocreales</taxon>
        <taxon>Nectriaceae</taxon>
        <taxon>Fusarium</taxon>
        <taxon>Fusarium fujikuroi species complex</taxon>
    </lineage>
</organism>
<keyword evidence="2" id="KW-1185">Reference proteome</keyword>
<reference evidence="1 2" key="1">
    <citation type="submission" date="2020-05" db="EMBL/GenBank/DDBJ databases">
        <title>Identification and distribution of gene clusters putatively required for synthesis of sphingolipid metabolism inhibitors in phylogenetically diverse species of the filamentous fungus Fusarium.</title>
        <authorList>
            <person name="Kim H.-S."/>
            <person name="Busman M."/>
            <person name="Brown D.W."/>
            <person name="Divon H."/>
            <person name="Uhlig S."/>
            <person name="Proctor R.H."/>
        </authorList>
    </citation>
    <scope>NUCLEOTIDE SEQUENCE [LARGE SCALE GENOMIC DNA]</scope>
    <source>
        <strain evidence="1 2">NRRL 66235</strain>
    </source>
</reference>
<gene>
    <name evidence="1" type="ORF">FMUND_10794</name>
</gene>
<proteinExistence type="predicted"/>
<protein>
    <submittedName>
        <fullName evidence="1">Uncharacterized protein</fullName>
    </submittedName>
</protein>
<sequence length="707" mass="79770">MDSLSLGDWLSPNSAGDTSFAHYKYEPSHLPTYEMWYEILRTLCQPEGSHRLVVVHLGPTFSFDNFLRVFPVLGLEIPRHQMTYGQFSKLVGDSWSRSEPLSDADRTTFVFEIDPDMGPSCALALLATVHAASETAPGNVTRVLTVSRTEVDRAFVRLVEHYGYESPQIFIHSNIALADTEPVEVRTIYCASKSELNRRAIERIGSLQGKQIVIDTHPHYLAKTLDLGDSWKHVSVVSNDFKTLRKVFHAEFEENIILYVLPGFCLPFALHGYDHVHVIAESNPMSFETDMATNQLTLSTRQWSIEERQEVRTYVHRFGTKPLSTAFYVDRPRRDDVNLEWWEDGPVLRRQNVWSLNLGAFIAAVTSLGSKVDAAAVVQCFVPEGMNTLYQTMVKRLHTQGIINLGQDGHLAMNLAGQELTMTAFFTVLELVRYDYRLAYLIAQQSETEDDMVLQVKIQLAAVMSIGGLSLFDFDKSLDNPEPADTLEAVIEACTGYSASLCDQGNMWLALGLWNRVGKDSMNFSQVPDSDSVPISGISVRANWSRCVQVHELWTVISSALATNGVDTVRRELTTETQALSRNGCRAIGTHLFKAYLSQLVVRNPWPDEVEFLDVSTRRTITGFVSEAGVTLDSESMLPGFEPVFGIYHHLIRLDGDVGFLDWTRVCPQIVDDWILNNRDRSGEYESVIETYDKDETMPRPNYDEYN</sequence>
<dbReference type="Proteomes" id="UP000544331">
    <property type="component" value="Unassembled WGS sequence"/>
</dbReference>